<feature type="compositionally biased region" description="Basic residues" evidence="1">
    <location>
        <begin position="72"/>
        <end position="84"/>
    </location>
</feature>
<dbReference type="EMBL" id="GBXM01027134">
    <property type="protein sequence ID" value="JAH81443.1"/>
    <property type="molecule type" value="Transcribed_RNA"/>
</dbReference>
<dbReference type="AlphaFoldDB" id="A0A0E9VW11"/>
<name>A0A0E9VW11_ANGAN</name>
<feature type="compositionally biased region" description="Polar residues" evidence="1">
    <location>
        <begin position="43"/>
        <end position="54"/>
    </location>
</feature>
<reference evidence="2" key="2">
    <citation type="journal article" date="2015" name="Fish Shellfish Immunol.">
        <title>Early steps in the European eel (Anguilla anguilla)-Vibrio vulnificus interaction in the gills: Role of the RtxA13 toxin.</title>
        <authorList>
            <person name="Callol A."/>
            <person name="Pajuelo D."/>
            <person name="Ebbesson L."/>
            <person name="Teles M."/>
            <person name="MacKenzie S."/>
            <person name="Amaro C."/>
        </authorList>
    </citation>
    <scope>NUCLEOTIDE SEQUENCE</scope>
</reference>
<feature type="region of interest" description="Disordered" evidence="1">
    <location>
        <begin position="1"/>
        <end position="84"/>
    </location>
</feature>
<protein>
    <submittedName>
        <fullName evidence="2">Uncharacterized protein</fullName>
    </submittedName>
</protein>
<proteinExistence type="predicted"/>
<evidence type="ECO:0000313" key="2">
    <source>
        <dbReference type="EMBL" id="JAH81443.1"/>
    </source>
</evidence>
<accession>A0A0E9VW11</accession>
<sequence length="84" mass="9390">MEDHELPTGGAVLEEEEENVVTENENLSGDSQCNSNKDRLKSENPSGHSKSAQQKGRIPHGIPRDQGCRMVCQKRRPHLSLRNV</sequence>
<evidence type="ECO:0000256" key="1">
    <source>
        <dbReference type="SAM" id="MobiDB-lite"/>
    </source>
</evidence>
<organism evidence="2">
    <name type="scientific">Anguilla anguilla</name>
    <name type="common">European freshwater eel</name>
    <name type="synonym">Muraena anguilla</name>
    <dbReference type="NCBI Taxonomy" id="7936"/>
    <lineage>
        <taxon>Eukaryota</taxon>
        <taxon>Metazoa</taxon>
        <taxon>Chordata</taxon>
        <taxon>Craniata</taxon>
        <taxon>Vertebrata</taxon>
        <taxon>Euteleostomi</taxon>
        <taxon>Actinopterygii</taxon>
        <taxon>Neopterygii</taxon>
        <taxon>Teleostei</taxon>
        <taxon>Anguilliformes</taxon>
        <taxon>Anguillidae</taxon>
        <taxon>Anguilla</taxon>
    </lineage>
</organism>
<reference evidence="2" key="1">
    <citation type="submission" date="2014-11" db="EMBL/GenBank/DDBJ databases">
        <authorList>
            <person name="Amaro Gonzalez C."/>
        </authorList>
    </citation>
    <scope>NUCLEOTIDE SEQUENCE</scope>
</reference>